<keyword evidence="2" id="KW-0732">Signal</keyword>
<dbReference type="EMBL" id="BFBB01000008">
    <property type="protein sequence ID" value="GBF51370.1"/>
    <property type="molecule type" value="Genomic_DNA"/>
</dbReference>
<name>A0A2P2E3B7_9LEPT</name>
<reference evidence="3 4" key="1">
    <citation type="submission" date="2018-02" db="EMBL/GenBank/DDBJ databases">
        <title>Novel Leptospira species isolated from soil and water in Japan.</title>
        <authorList>
            <person name="Nakao R."/>
            <person name="Masuzawa T."/>
        </authorList>
    </citation>
    <scope>NUCLEOTIDE SEQUENCE [LARGE SCALE GENOMIC DNA]</scope>
    <source>
        <strain evidence="3 4">YH101</strain>
    </source>
</reference>
<keyword evidence="4" id="KW-1185">Reference proteome</keyword>
<accession>A0A2P2E3B7</accession>
<feature type="chain" id="PRO_5015164963" description="Outer membrane protein" evidence="2">
    <location>
        <begin position="23"/>
        <end position="302"/>
    </location>
</feature>
<organism evidence="3 4">
    <name type="scientific">Leptospira ryugenii</name>
    <dbReference type="NCBI Taxonomy" id="1917863"/>
    <lineage>
        <taxon>Bacteria</taxon>
        <taxon>Pseudomonadati</taxon>
        <taxon>Spirochaetota</taxon>
        <taxon>Spirochaetia</taxon>
        <taxon>Leptospirales</taxon>
        <taxon>Leptospiraceae</taxon>
        <taxon>Leptospira</taxon>
    </lineage>
</organism>
<dbReference type="RefSeq" id="WP_244594431.1">
    <property type="nucleotide sequence ID" value="NZ_BFBB01000008.1"/>
</dbReference>
<feature type="signal peptide" evidence="2">
    <location>
        <begin position="1"/>
        <end position="22"/>
    </location>
</feature>
<protein>
    <recommendedName>
        <fullName evidence="5">Outer membrane protein</fullName>
    </recommendedName>
</protein>
<evidence type="ECO:0000256" key="1">
    <source>
        <dbReference type="SAM" id="MobiDB-lite"/>
    </source>
</evidence>
<feature type="region of interest" description="Disordered" evidence="1">
    <location>
        <begin position="269"/>
        <end position="302"/>
    </location>
</feature>
<comment type="caution">
    <text evidence="3">The sequence shown here is derived from an EMBL/GenBank/DDBJ whole genome shotgun (WGS) entry which is preliminary data.</text>
</comment>
<proteinExistence type="predicted"/>
<feature type="compositionally biased region" description="Basic and acidic residues" evidence="1">
    <location>
        <begin position="282"/>
        <end position="302"/>
    </location>
</feature>
<evidence type="ECO:0000256" key="2">
    <source>
        <dbReference type="SAM" id="SignalP"/>
    </source>
</evidence>
<evidence type="ECO:0008006" key="5">
    <source>
        <dbReference type="Google" id="ProtNLM"/>
    </source>
</evidence>
<evidence type="ECO:0000313" key="3">
    <source>
        <dbReference type="EMBL" id="GBF51370.1"/>
    </source>
</evidence>
<gene>
    <name evidence="3" type="ORF">LPTSP4_29060</name>
</gene>
<dbReference type="Proteomes" id="UP000245133">
    <property type="component" value="Unassembled WGS sequence"/>
</dbReference>
<evidence type="ECO:0000313" key="4">
    <source>
        <dbReference type="Proteomes" id="UP000245133"/>
    </source>
</evidence>
<dbReference type="AlphaFoldDB" id="A0A2P2E3B7"/>
<sequence length="302" mass="35492">MKVRIFFAILSVSSLSSLYAQSSGFSHPLQVEPITTYNKIKIQYGFWDKRILGVYEENRNIHFEGEYKFWSNFSILGSFGRSRYSITDTKPEVSWDRLQIGIKYAKSWDLGGGQFVLGGGIRAFDQKRNAEIRERENPDYYQIRPNIGIGYMYGRFQILSELRFQTETNRRFRESELEEFRRYYQLGIAPSFAISDSLRIFSELEYREPFNKTVDTKTRFANLYPGLSFQTETYGAFAFSLQVPLLNKDENSMDRGWRFSYFYFFDTVPKEAPPEKPNTPTSKDEKTEDKENKDKESTVETQ</sequence>